<organism evidence="2 3">
    <name type="scientific">Seiridium cardinale</name>
    <dbReference type="NCBI Taxonomy" id="138064"/>
    <lineage>
        <taxon>Eukaryota</taxon>
        <taxon>Fungi</taxon>
        <taxon>Dikarya</taxon>
        <taxon>Ascomycota</taxon>
        <taxon>Pezizomycotina</taxon>
        <taxon>Sordariomycetes</taxon>
        <taxon>Xylariomycetidae</taxon>
        <taxon>Amphisphaeriales</taxon>
        <taxon>Sporocadaceae</taxon>
        <taxon>Seiridium</taxon>
    </lineage>
</organism>
<sequence length="955" mass="105674">MSFAKGAVAESALSMKDVDSRYMLQTRTNTGSWDQVTGVSQGIINNNFENLFRLYPKMAFMDSMGEDGRISAELESPKIVIPGTGTATNSDEVLYLMRFKSGSLYNRFGQYIIEDLSGWVIAYSVKLHQFSDDPRKAPKLTSKLEQVRQENITQSLREKVKMEEKALPQRYSIERLYTKLSSAKFSDPDKEYSRAVVLDDNGDPAPIAWADWASENYEAYSRLRTFIEKWAIDQDNAGRNAMGYNIQLKPEAEEVINKTTYEPTDLVFQTYPYRQIDSCKTGTTGDDLLGSRNAFLYCEMTQDRQRPDDNGLVWSGNFTTLPSTPTAGDAIEGTFLLSREVFLECFLLPQLRTLNQATDFCHGLPSGEQKGSKISCTTPYNISYDPKNPSVDLPCYDWKNLNPDNLIRSANGYRYMKVNEEPAGGGYVEMKNTSKQSNLRARTRDEMTVDVTWEKGSPKLTVTGHVTSNEYLYWDQGGDIKQGEWDMNNLWARWCDKYTATWTMSMTFKTVEGPNGNGILDVDFDTGANHGCGIDVTLDADHLNMEEEGQEKIMKQKLIDRFTDVIPKLTDSIRNKIQGKGRFVFPGNGVFSFKEPAFTKWGDLVAKINYLPLKADMMVLIPGPVPPLTVPPPPTTITTPIMSAPEGQHTLTWTTTPNPCRAEADKKGKIVFRGINNQKQAVAFKEIRIVFSAKKAAGNLFFADGFYLKGKEPQAPTQSKPPIGSGLPKPSDHPNTSDSASEPVSATKAKTEEPPVAAQSAAESAPVAETTAEAISAAASTEDNAGDNQDYVVLDTPTDVAASASKNVSTLPGNGLNKEQGPLPFPEAPASSVSQGQQPSFGERFLSKAKELISPTTPSPEPEYGLVTFAQNTVHNSATVVLALQNAPTSKAKIFKWQITIDDVSDTLRMEPGESVEVALEGRFNMPGQYSVLIDEEYVEPTNLHWNADFKVAIQ</sequence>
<proteinExistence type="predicted"/>
<evidence type="ECO:0000313" key="3">
    <source>
        <dbReference type="Proteomes" id="UP001465668"/>
    </source>
</evidence>
<gene>
    <name evidence="2" type="ORF">SCAR479_09991</name>
</gene>
<dbReference type="EMBL" id="JARVKM010000052">
    <property type="protein sequence ID" value="KAK9773262.1"/>
    <property type="molecule type" value="Genomic_DNA"/>
</dbReference>
<reference evidence="2 3" key="1">
    <citation type="submission" date="2024-02" db="EMBL/GenBank/DDBJ databases">
        <title>First draft genome assembly of two strains of Seiridium cardinale.</title>
        <authorList>
            <person name="Emiliani G."/>
            <person name="Scali E."/>
        </authorList>
    </citation>
    <scope>NUCLEOTIDE SEQUENCE [LARGE SCALE GENOMIC DNA]</scope>
    <source>
        <strain evidence="2 3">BM-138-000479</strain>
    </source>
</reference>
<comment type="caution">
    <text evidence="2">The sequence shown here is derived from an EMBL/GenBank/DDBJ whole genome shotgun (WGS) entry which is preliminary data.</text>
</comment>
<feature type="region of interest" description="Disordered" evidence="1">
    <location>
        <begin position="806"/>
        <end position="839"/>
    </location>
</feature>
<protein>
    <submittedName>
        <fullName evidence="2">Uncharacterized protein</fullName>
    </submittedName>
</protein>
<feature type="region of interest" description="Disordered" evidence="1">
    <location>
        <begin position="712"/>
        <end position="791"/>
    </location>
</feature>
<dbReference type="Proteomes" id="UP001465668">
    <property type="component" value="Unassembled WGS sequence"/>
</dbReference>
<evidence type="ECO:0000313" key="2">
    <source>
        <dbReference type="EMBL" id="KAK9773262.1"/>
    </source>
</evidence>
<feature type="compositionally biased region" description="Low complexity" evidence="1">
    <location>
        <begin position="754"/>
        <end position="782"/>
    </location>
</feature>
<accession>A0ABR2XHM2</accession>
<name>A0ABR2XHM2_9PEZI</name>
<keyword evidence="3" id="KW-1185">Reference proteome</keyword>
<feature type="compositionally biased region" description="Polar residues" evidence="1">
    <location>
        <begin position="733"/>
        <end position="744"/>
    </location>
</feature>
<evidence type="ECO:0000256" key="1">
    <source>
        <dbReference type="SAM" id="MobiDB-lite"/>
    </source>
</evidence>